<protein>
    <recommendedName>
        <fullName evidence="1">RNA ligase domain-containing protein</fullName>
    </recommendedName>
</protein>
<evidence type="ECO:0000259" key="1">
    <source>
        <dbReference type="Pfam" id="PF09414"/>
    </source>
</evidence>
<dbReference type="Pfam" id="PF09414">
    <property type="entry name" value="RNA_ligase"/>
    <property type="match status" value="1"/>
</dbReference>
<reference evidence="2" key="1">
    <citation type="submission" date="2017-06" db="EMBL/GenBank/DDBJ databases">
        <authorList>
            <person name="Assis F.L."/>
            <person name="Abrahao J.S."/>
            <person name="Silva L."/>
            <person name="Khalil J.B."/>
            <person name="Rodrigues R."/>
            <person name="Silva L.S."/>
            <person name="Boratto P."/>
            <person name="Andrade M."/>
            <person name="Kroon E.G."/>
            <person name="Ribeiro B."/>
            <person name="Bergier I."/>
            <person name="Seligmann H."/>
            <person name="Ghigo E."/>
            <person name="Colson P."/>
            <person name="Levasseur A."/>
            <person name="Raoult D."/>
            <person name="Scola B.L."/>
        </authorList>
    </citation>
    <scope>NUCLEOTIDE SEQUENCE</scope>
    <source>
        <strain evidence="2">Deep ocean</strain>
    </source>
</reference>
<proteinExistence type="predicted"/>
<feature type="domain" description="RNA ligase" evidence="1">
    <location>
        <begin position="31"/>
        <end position="188"/>
    </location>
</feature>
<dbReference type="KEGG" id="vg:80517357"/>
<name>A0A6N1NU39_9VIRU</name>
<evidence type="ECO:0000313" key="2">
    <source>
        <dbReference type="EMBL" id="QKU34052.1"/>
    </source>
</evidence>
<organism evidence="2">
    <name type="scientific">Tupanvirus deep ocean</name>
    <dbReference type="NCBI Taxonomy" id="2126984"/>
    <lineage>
        <taxon>Viruses</taxon>
        <taxon>Varidnaviria</taxon>
        <taxon>Bamfordvirae</taxon>
        <taxon>Nucleocytoviricota</taxon>
        <taxon>Megaviricetes</taxon>
        <taxon>Imitervirales</taxon>
        <taxon>Mimiviridae</taxon>
        <taxon>Megamimivirinae</taxon>
        <taxon>Tupanvirus</taxon>
        <taxon>Tupanvirus altamarinense</taxon>
    </lineage>
</organism>
<dbReference type="GeneID" id="80517357"/>
<reference evidence="2" key="2">
    <citation type="journal article" date="2018" name="Nat. Commun.">
        <title>Tailed giant Tupanvirus possesses the most complete translational apparatus of the known virosphere.</title>
        <authorList>
            <person name="Abrahao J."/>
            <person name="Silva L."/>
            <person name="Silva L.S."/>
            <person name="Khalil J.Y.B."/>
            <person name="Rodrigues R."/>
            <person name="Arantes T."/>
            <person name="Assis F."/>
            <person name="Boratto P."/>
            <person name="Andrade M."/>
            <person name="Kroon E.G."/>
            <person name="Ribeiro B."/>
            <person name="Bergier I."/>
            <person name="Seligmann H."/>
            <person name="Ghigo E."/>
            <person name="Colson P."/>
            <person name="Levasseur A."/>
            <person name="Kroemer G."/>
            <person name="Raoult D."/>
            <person name="La Scola B."/>
        </authorList>
    </citation>
    <scope>NUCLEOTIDE SEQUENCE [LARGE SCALE GENOMIC DNA]</scope>
    <source>
        <strain evidence="2">Deep ocean</strain>
    </source>
</reference>
<dbReference type="RefSeq" id="YP_010780666.1">
    <property type="nucleotide sequence ID" value="NC_075038.1"/>
</dbReference>
<accession>A0A6N1NU39</accession>
<dbReference type="InterPro" id="IPR021122">
    <property type="entry name" value="RNA_ligase_dom_REL/Rnl2"/>
</dbReference>
<dbReference type="Gene3D" id="3.30.470.30">
    <property type="entry name" value="DNA ligase/mRNA capping enzyme"/>
    <property type="match status" value="1"/>
</dbReference>
<sequence length="357" mass="41259">MSETSTINIKFYPSIEHFGPANLKPNGMICYIEEKIDGSQMGFFLKDSEIHFINKKKVLKGQSATYEKALMTLPTIKHKLNPDLIYYGEYIKSLKANVAVYDRVPKFFFILYDVYSISQKIWFDYTEKKAEADRVGLDCVSLLYFGDGSTEPLYDVCNKLISQIESGEIKSCLGGTPEGIVVKRAGAKFKMVTDAFKERHSTKQQKCVWFLTDYLKYIGEQFNAEPRFQKAYQHLLEDETQVNLENLAIELDADLYKEYGPEIDGYINAQCVEYIRRGFSNSKEAQNTHPDLLAQEIVELARKFKFDKESSTILENSEKENFNKNLEKDILELLCIKFKPTICLYARSGLEKWYSEK</sequence>
<dbReference type="EMBL" id="MF405918">
    <property type="protein sequence ID" value="QKU34052.1"/>
    <property type="molecule type" value="Genomic_DNA"/>
</dbReference>
<dbReference type="SUPFAM" id="SSF56091">
    <property type="entry name" value="DNA ligase/mRNA capping enzyme, catalytic domain"/>
    <property type="match status" value="1"/>
</dbReference>